<dbReference type="GeneID" id="115971648"/>
<dbReference type="PANTHER" id="PTHR12446">
    <property type="entry name" value="TESMIN/TSO1-RELATED"/>
    <property type="match status" value="1"/>
</dbReference>
<evidence type="ECO:0000259" key="5">
    <source>
        <dbReference type="PROSITE" id="PS51634"/>
    </source>
</evidence>
<feature type="compositionally biased region" description="Basic and acidic residues" evidence="4">
    <location>
        <begin position="607"/>
        <end position="617"/>
    </location>
</feature>
<reference evidence="6" key="2">
    <citation type="submission" date="2021-01" db="UniProtKB">
        <authorList>
            <consortium name="EnsemblPlants"/>
        </authorList>
    </citation>
    <scope>IDENTIFICATION</scope>
</reference>
<name>A0A7N2N4W6_QUELO</name>
<dbReference type="InterPro" id="IPR028307">
    <property type="entry name" value="Lin-54_fam"/>
</dbReference>
<feature type="compositionally biased region" description="Low complexity" evidence="4">
    <location>
        <begin position="51"/>
        <end position="79"/>
    </location>
</feature>
<comment type="subcellular location">
    <subcellularLocation>
        <location evidence="1">Nucleus</location>
    </subcellularLocation>
</comment>
<dbReference type="RefSeq" id="XP_030947506.1">
    <property type="nucleotide sequence ID" value="XM_031091646.1"/>
</dbReference>
<sequence length="617" mass="67421">MEKDDETNSDSAPKKSARQLDFSPQKPQPQPQLQMRSQSQSPSQPQPQPLSPVQLQLQLQLQLQSQSQLRPHAPMLPQLQPRPPPPPMSPQWRVRPPLPPLSPQLQPRPSQQPVLRSHPVHKLPIPAVTKQESPRPKPRANAEAKDSTPKKQKQCNCRSSRCLKLYCECFAAGIYCDNCNCLNCQNNVENEAARQEAVGVTLERNPNAFRPKIASSPHEPRDSREDVAEVQVVGKHSKGCQCKKSGCLKKYCECFQANVLCSENCKCMECKNFEGSQERRDLIHEDHNAVANIQQAKLANAAISGAIGSFGYGTPLVPRKRKSHELCQRENHLRASSIPDSCTANAALSGSSTFKYRSTLANILQPQDVKDLCSHLVELSAEATMTRTGNNSGKMDRETYRKNIEISTALSTQESEVVENGHGSQKAIPGNHLSRNQVDRDGSTDSGSDGVDMDNGRPMSPGTLALMCDEQDTMFMDGGSPKGVLGDGQNKSQKSSDGHGSELYAEQERLVLARLRDFLNRIIACGSIRETMPSPVAKNGTGSQQKPAENGNVKSGSETRSHKEAYGNGITKSPVPASAEASSRAHPVTSDNKDLSSKVGLPNGNGEKIKPNTDRES</sequence>
<evidence type="ECO:0000256" key="1">
    <source>
        <dbReference type="ARBA" id="ARBA00004123"/>
    </source>
</evidence>
<dbReference type="OrthoDB" id="6283463at2759"/>
<proteinExistence type="inferred from homology"/>
<dbReference type="Pfam" id="PF03638">
    <property type="entry name" value="TCR"/>
    <property type="match status" value="2"/>
</dbReference>
<dbReference type="GO" id="GO:0006355">
    <property type="term" value="P:regulation of DNA-templated transcription"/>
    <property type="evidence" value="ECO:0007669"/>
    <property type="project" value="TreeGrafter"/>
</dbReference>
<dbReference type="AlphaFoldDB" id="A0A7N2N4W6"/>
<dbReference type="EMBL" id="LRBV02000012">
    <property type="status" value="NOT_ANNOTATED_CDS"/>
    <property type="molecule type" value="Genomic_DNA"/>
</dbReference>
<keyword evidence="3" id="KW-0539">Nucleus</keyword>
<reference evidence="6 7" key="1">
    <citation type="journal article" date="2016" name="G3 (Bethesda)">
        <title>First Draft Assembly and Annotation of the Genome of a California Endemic Oak Quercus lobata Nee (Fagaceae).</title>
        <authorList>
            <person name="Sork V.L."/>
            <person name="Fitz-Gibbon S.T."/>
            <person name="Puiu D."/>
            <person name="Crepeau M."/>
            <person name="Gugger P.F."/>
            <person name="Sherman R."/>
            <person name="Stevens K."/>
            <person name="Langley C.H."/>
            <person name="Pellegrini M."/>
            <person name="Salzberg S.L."/>
        </authorList>
    </citation>
    <scope>NUCLEOTIDE SEQUENCE [LARGE SCALE GENOMIC DNA]</scope>
    <source>
        <strain evidence="6 7">cv. SW786</strain>
    </source>
</reference>
<feature type="domain" description="CRC" evidence="5">
    <location>
        <begin position="151"/>
        <end position="275"/>
    </location>
</feature>
<comment type="similarity">
    <text evidence="2">Belongs to the lin-54 family.</text>
</comment>
<organism evidence="6 7">
    <name type="scientific">Quercus lobata</name>
    <name type="common">Valley oak</name>
    <dbReference type="NCBI Taxonomy" id="97700"/>
    <lineage>
        <taxon>Eukaryota</taxon>
        <taxon>Viridiplantae</taxon>
        <taxon>Streptophyta</taxon>
        <taxon>Embryophyta</taxon>
        <taxon>Tracheophyta</taxon>
        <taxon>Spermatophyta</taxon>
        <taxon>Magnoliopsida</taxon>
        <taxon>eudicotyledons</taxon>
        <taxon>Gunneridae</taxon>
        <taxon>Pentapetalae</taxon>
        <taxon>rosids</taxon>
        <taxon>fabids</taxon>
        <taxon>Fagales</taxon>
        <taxon>Fagaceae</taxon>
        <taxon>Quercus</taxon>
    </lineage>
</organism>
<feature type="compositionally biased region" description="Pro residues" evidence="4">
    <location>
        <begin position="80"/>
        <end position="89"/>
    </location>
</feature>
<dbReference type="Proteomes" id="UP000594261">
    <property type="component" value="Chromosome 12"/>
</dbReference>
<gene>
    <name evidence="6" type="primary">LOC115971648</name>
</gene>
<evidence type="ECO:0000256" key="4">
    <source>
        <dbReference type="SAM" id="MobiDB-lite"/>
    </source>
</evidence>
<dbReference type="GO" id="GO:0005634">
    <property type="term" value="C:nucleus"/>
    <property type="evidence" value="ECO:0007669"/>
    <property type="project" value="UniProtKB-SubCell"/>
</dbReference>
<dbReference type="OMA" id="MCDEEDA"/>
<feature type="region of interest" description="Disordered" evidence="4">
    <location>
        <begin position="532"/>
        <end position="617"/>
    </location>
</feature>
<dbReference type="Gramene" id="QL12p029489:mrna">
    <property type="protein sequence ID" value="QL12p029489:mrna"/>
    <property type="gene ID" value="QL12p029489"/>
</dbReference>
<feature type="region of interest" description="Disordered" evidence="4">
    <location>
        <begin position="1"/>
        <end position="153"/>
    </location>
</feature>
<evidence type="ECO:0000313" key="7">
    <source>
        <dbReference type="Proteomes" id="UP000594261"/>
    </source>
</evidence>
<dbReference type="SMART" id="SM01114">
    <property type="entry name" value="CXC"/>
    <property type="match status" value="2"/>
</dbReference>
<protein>
    <recommendedName>
        <fullName evidence="5">CRC domain-containing protein</fullName>
    </recommendedName>
</protein>
<feature type="compositionally biased region" description="Polar residues" evidence="4">
    <location>
        <begin position="540"/>
        <end position="556"/>
    </location>
</feature>
<dbReference type="EnsemblPlants" id="QL12p029489:mrna">
    <property type="protein sequence ID" value="QL12p029489:mrna"/>
    <property type="gene ID" value="QL12p029489"/>
</dbReference>
<dbReference type="InterPro" id="IPR005172">
    <property type="entry name" value="CRC"/>
</dbReference>
<dbReference type="InParanoid" id="A0A7N2N4W6"/>
<accession>A0A7N2N4W6</accession>
<feature type="compositionally biased region" description="Low complexity" evidence="4">
    <location>
        <begin position="31"/>
        <end position="43"/>
    </location>
</feature>
<evidence type="ECO:0000256" key="2">
    <source>
        <dbReference type="ARBA" id="ARBA00007267"/>
    </source>
</evidence>
<dbReference type="PROSITE" id="PS51634">
    <property type="entry name" value="CRC"/>
    <property type="match status" value="1"/>
</dbReference>
<evidence type="ECO:0000313" key="6">
    <source>
        <dbReference type="EnsemblPlants" id="QL12p029489:mrna"/>
    </source>
</evidence>
<evidence type="ECO:0000256" key="3">
    <source>
        <dbReference type="ARBA" id="ARBA00023242"/>
    </source>
</evidence>
<dbReference type="PANTHER" id="PTHR12446:SF49">
    <property type="entry name" value="CRC DOMAIN-CONTAINING PROTEIN"/>
    <property type="match status" value="1"/>
</dbReference>
<keyword evidence="7" id="KW-1185">Reference proteome</keyword>
<dbReference type="InterPro" id="IPR033467">
    <property type="entry name" value="Tesmin/TSO1-like_CXC"/>
</dbReference>
<feature type="compositionally biased region" description="Low complexity" evidence="4">
    <location>
        <begin position="103"/>
        <end position="117"/>
    </location>
</feature>
<dbReference type="KEGG" id="qlo:115971648"/>
<feature type="compositionally biased region" description="Basic and acidic residues" evidence="4">
    <location>
        <begin position="132"/>
        <end position="149"/>
    </location>
</feature>
<feature type="region of interest" description="Disordered" evidence="4">
    <location>
        <begin position="411"/>
        <end position="502"/>
    </location>
</feature>